<evidence type="ECO:0008006" key="4">
    <source>
        <dbReference type="Google" id="ProtNLM"/>
    </source>
</evidence>
<dbReference type="Proteomes" id="UP000011713">
    <property type="component" value="Unassembled WGS sequence"/>
</dbReference>
<evidence type="ECO:0000256" key="1">
    <source>
        <dbReference type="SAM" id="MobiDB-lite"/>
    </source>
</evidence>
<feature type="compositionally biased region" description="Polar residues" evidence="1">
    <location>
        <begin position="27"/>
        <end position="40"/>
    </location>
</feature>
<evidence type="ECO:0000313" key="3">
    <source>
        <dbReference type="Proteomes" id="UP000011713"/>
    </source>
</evidence>
<dbReference type="EnsemblProtists" id="HpaT801751">
    <property type="protein sequence ID" value="HpaP801751"/>
    <property type="gene ID" value="HpaG801751"/>
</dbReference>
<dbReference type="VEuPathDB" id="FungiDB:HpaG801751"/>
<name>M4B650_HYAAE</name>
<evidence type="ECO:0000313" key="2">
    <source>
        <dbReference type="EnsemblProtists" id="HpaP801751"/>
    </source>
</evidence>
<feature type="compositionally biased region" description="Basic and acidic residues" evidence="1">
    <location>
        <begin position="45"/>
        <end position="55"/>
    </location>
</feature>
<reference evidence="2" key="2">
    <citation type="submission" date="2015-06" db="UniProtKB">
        <authorList>
            <consortium name="EnsemblProtists"/>
        </authorList>
    </citation>
    <scope>IDENTIFICATION</scope>
    <source>
        <strain evidence="2">Emoy2</strain>
    </source>
</reference>
<dbReference type="HOGENOM" id="CLU_2611157_0_0_1"/>
<protein>
    <recommendedName>
        <fullName evidence="4">RxLR effector candidate protein</fullName>
    </recommendedName>
</protein>
<dbReference type="AlphaFoldDB" id="M4B650"/>
<dbReference type="EMBL" id="JH598543">
    <property type="status" value="NOT_ANNOTATED_CDS"/>
    <property type="molecule type" value="Genomic_DNA"/>
</dbReference>
<proteinExistence type="predicted"/>
<feature type="region of interest" description="Disordered" evidence="1">
    <location>
        <begin position="1"/>
        <end position="87"/>
    </location>
</feature>
<sequence>MSLAERRDIFGSSDESDTPSPRKSRSPESNQGGAKSQSNYDDGDSVMRHNQDESAGRSVRTSIDTTHEDRDREVLHVAPEKKAWLPP</sequence>
<keyword evidence="3" id="KW-1185">Reference proteome</keyword>
<accession>M4B650</accession>
<feature type="compositionally biased region" description="Basic and acidic residues" evidence="1">
    <location>
        <begin position="65"/>
        <end position="87"/>
    </location>
</feature>
<organism evidence="2 3">
    <name type="scientific">Hyaloperonospora arabidopsidis (strain Emoy2)</name>
    <name type="common">Downy mildew agent</name>
    <name type="synonym">Peronospora arabidopsidis</name>
    <dbReference type="NCBI Taxonomy" id="559515"/>
    <lineage>
        <taxon>Eukaryota</taxon>
        <taxon>Sar</taxon>
        <taxon>Stramenopiles</taxon>
        <taxon>Oomycota</taxon>
        <taxon>Peronosporomycetes</taxon>
        <taxon>Peronosporales</taxon>
        <taxon>Peronosporaceae</taxon>
        <taxon>Hyaloperonospora</taxon>
    </lineage>
</organism>
<dbReference type="InParanoid" id="M4B650"/>
<reference evidence="3" key="1">
    <citation type="journal article" date="2010" name="Science">
        <title>Signatures of adaptation to obligate biotrophy in the Hyaloperonospora arabidopsidis genome.</title>
        <authorList>
            <person name="Baxter L."/>
            <person name="Tripathy S."/>
            <person name="Ishaque N."/>
            <person name="Boot N."/>
            <person name="Cabral A."/>
            <person name="Kemen E."/>
            <person name="Thines M."/>
            <person name="Ah-Fong A."/>
            <person name="Anderson R."/>
            <person name="Badejoko W."/>
            <person name="Bittner-Eddy P."/>
            <person name="Boore J.L."/>
            <person name="Chibucos M.C."/>
            <person name="Coates M."/>
            <person name="Dehal P."/>
            <person name="Delehaunty K."/>
            <person name="Dong S."/>
            <person name="Downton P."/>
            <person name="Dumas B."/>
            <person name="Fabro G."/>
            <person name="Fronick C."/>
            <person name="Fuerstenberg S.I."/>
            <person name="Fulton L."/>
            <person name="Gaulin E."/>
            <person name="Govers F."/>
            <person name="Hughes L."/>
            <person name="Humphray S."/>
            <person name="Jiang R.H."/>
            <person name="Judelson H."/>
            <person name="Kamoun S."/>
            <person name="Kyung K."/>
            <person name="Meijer H."/>
            <person name="Minx P."/>
            <person name="Morris P."/>
            <person name="Nelson J."/>
            <person name="Phuntumart V."/>
            <person name="Qutob D."/>
            <person name="Rehmany A."/>
            <person name="Rougon-Cardoso A."/>
            <person name="Ryden P."/>
            <person name="Torto-Alalibo T."/>
            <person name="Studholme D."/>
            <person name="Wang Y."/>
            <person name="Win J."/>
            <person name="Wood J."/>
            <person name="Clifton S.W."/>
            <person name="Rogers J."/>
            <person name="Van den Ackerveken G."/>
            <person name="Jones J.D."/>
            <person name="McDowell J.M."/>
            <person name="Beynon J."/>
            <person name="Tyler B.M."/>
        </authorList>
    </citation>
    <scope>NUCLEOTIDE SEQUENCE [LARGE SCALE GENOMIC DNA]</scope>
    <source>
        <strain evidence="3">Emoy2</strain>
    </source>
</reference>